<gene>
    <name evidence="3" type="ORF">SAMN04489864_104197</name>
</gene>
<feature type="domain" description="Serpin" evidence="2">
    <location>
        <begin position="50"/>
        <end position="405"/>
    </location>
</feature>
<dbReference type="STRING" id="414048.SAMN04489864_104197"/>
<reference evidence="3 4" key="1">
    <citation type="submission" date="2016-10" db="EMBL/GenBank/DDBJ databases">
        <authorList>
            <person name="de Groot N.N."/>
        </authorList>
    </citation>
    <scope>NUCLEOTIDE SEQUENCE [LARGE SCALE GENOMIC DNA]</scope>
    <source>
        <strain evidence="3 4">DSM 18684</strain>
    </source>
</reference>
<dbReference type="InterPro" id="IPR042178">
    <property type="entry name" value="Serpin_sf_1"/>
</dbReference>
<dbReference type="AlphaFoldDB" id="A0A1I2WPE5"/>
<dbReference type="GO" id="GO:0005615">
    <property type="term" value="C:extracellular space"/>
    <property type="evidence" value="ECO:0007669"/>
    <property type="project" value="InterPro"/>
</dbReference>
<dbReference type="CDD" id="cd19588">
    <property type="entry name" value="serpin_miropin-like"/>
    <property type="match status" value="1"/>
</dbReference>
<evidence type="ECO:0000313" key="4">
    <source>
        <dbReference type="Proteomes" id="UP000199666"/>
    </source>
</evidence>
<dbReference type="OrthoDB" id="9764871at2"/>
<sequence length="409" mass="45513">MKKTYALFVLIAFVICLTSCKKDRPKDKFSVLNLTAKELQKAEADNKFTFNMLKQVAAAETAGKNLMVSPLSVSIALGMTSNGSNGQTLTDIRNAMQFKDFTEAEVNSYYQKIIKSLPELDSRAKLHIANSIWYRNDFAVLPSFLETNQSNYNAKVSALDFASPTAKNTINSWVNDQTQGKIPTIINEISSNMVMYLINAVYFKSAWKNPFDKSKTAKANFKLADGNMVQADFMYSDRMDLRGTADQNAAIFELPYGNDIYSMVLVLPKAGMHLDEVIENLDANKWKTWMSGLTNMSPSVKIPKFKFSYEKTLNETLAGLGMSNAFSNNADFTRINANGGLKISEVKHKTFLDVNEEGTEAAAVTSVGITFTSVQQAVLIDRPFMFAIRERHTGLILFTGLVNNPTLTN</sequence>
<dbReference type="Gene3D" id="3.30.497.10">
    <property type="entry name" value="Antithrombin, subunit I, domain 2"/>
    <property type="match status" value="1"/>
</dbReference>
<name>A0A1I2WPE5_9SPHI</name>
<dbReference type="PROSITE" id="PS00284">
    <property type="entry name" value="SERPIN"/>
    <property type="match status" value="1"/>
</dbReference>
<dbReference type="InterPro" id="IPR023796">
    <property type="entry name" value="Serpin_dom"/>
</dbReference>
<comment type="similarity">
    <text evidence="1">Belongs to the serpin family.</text>
</comment>
<evidence type="ECO:0000259" key="2">
    <source>
        <dbReference type="SMART" id="SM00093"/>
    </source>
</evidence>
<dbReference type="GO" id="GO:0004867">
    <property type="term" value="F:serine-type endopeptidase inhibitor activity"/>
    <property type="evidence" value="ECO:0007669"/>
    <property type="project" value="InterPro"/>
</dbReference>
<dbReference type="PANTHER" id="PTHR11461">
    <property type="entry name" value="SERINE PROTEASE INHIBITOR, SERPIN"/>
    <property type="match status" value="1"/>
</dbReference>
<dbReference type="InterPro" id="IPR000215">
    <property type="entry name" value="Serpin_fam"/>
</dbReference>
<organism evidence="3 4">
    <name type="scientific">Pedobacter insulae</name>
    <dbReference type="NCBI Taxonomy" id="414048"/>
    <lineage>
        <taxon>Bacteria</taxon>
        <taxon>Pseudomonadati</taxon>
        <taxon>Bacteroidota</taxon>
        <taxon>Sphingobacteriia</taxon>
        <taxon>Sphingobacteriales</taxon>
        <taxon>Sphingobacteriaceae</taxon>
        <taxon>Pedobacter</taxon>
    </lineage>
</organism>
<accession>A0A1I2WPE5</accession>
<dbReference type="Proteomes" id="UP000199666">
    <property type="component" value="Unassembled WGS sequence"/>
</dbReference>
<protein>
    <submittedName>
        <fullName evidence="3">Serpin B</fullName>
    </submittedName>
</protein>
<dbReference type="Gene3D" id="2.30.39.10">
    <property type="entry name" value="Alpha-1-antitrypsin, domain 1"/>
    <property type="match status" value="1"/>
</dbReference>
<dbReference type="PANTHER" id="PTHR11461:SF211">
    <property type="entry name" value="GH10112P-RELATED"/>
    <property type="match status" value="1"/>
</dbReference>
<dbReference type="InterPro" id="IPR036186">
    <property type="entry name" value="Serpin_sf"/>
</dbReference>
<dbReference type="EMBL" id="FOPP01000004">
    <property type="protein sequence ID" value="SFH03125.1"/>
    <property type="molecule type" value="Genomic_DNA"/>
</dbReference>
<dbReference type="InterPro" id="IPR042185">
    <property type="entry name" value="Serpin_sf_2"/>
</dbReference>
<dbReference type="SMART" id="SM00093">
    <property type="entry name" value="SERPIN"/>
    <property type="match status" value="1"/>
</dbReference>
<dbReference type="RefSeq" id="WP_090993146.1">
    <property type="nucleotide sequence ID" value="NZ_FOPP01000004.1"/>
</dbReference>
<evidence type="ECO:0000256" key="1">
    <source>
        <dbReference type="RuleBase" id="RU000411"/>
    </source>
</evidence>
<proteinExistence type="inferred from homology"/>
<dbReference type="SUPFAM" id="SSF56574">
    <property type="entry name" value="Serpins"/>
    <property type="match status" value="1"/>
</dbReference>
<dbReference type="InterPro" id="IPR023795">
    <property type="entry name" value="Serpin_CS"/>
</dbReference>
<dbReference type="Pfam" id="PF00079">
    <property type="entry name" value="Serpin"/>
    <property type="match status" value="1"/>
</dbReference>
<keyword evidence="4" id="KW-1185">Reference proteome</keyword>
<evidence type="ECO:0000313" key="3">
    <source>
        <dbReference type="EMBL" id="SFH03125.1"/>
    </source>
</evidence>